<sequence length="175" mass="19464">MKAAEHFGLVPTVLKTLDQVQTALQDGHYVINSIQHHEKFAPLSWGWSASHDVALRGYQDGNTYVYDPYNRNNIGYHNLADLWNHQSHNPEDVDGVGVPFISLMTKQMAQLMAEKVTVNQAVQLANQALTEAQANVTALEQVASQTSQAKDQLAAAKANLVTAKICWIRRNKELN</sequence>
<dbReference type="AlphaFoldDB" id="A0AAE9QS49"/>
<dbReference type="RefSeq" id="WP_260665203.1">
    <property type="nucleotide sequence ID" value="NZ_CABEIY010000003.1"/>
</dbReference>
<feature type="coiled-coil region" evidence="1">
    <location>
        <begin position="122"/>
        <end position="159"/>
    </location>
</feature>
<protein>
    <submittedName>
        <fullName evidence="2">Cell surface protein</fullName>
    </submittedName>
</protein>
<evidence type="ECO:0000256" key="1">
    <source>
        <dbReference type="SAM" id="Coils"/>
    </source>
</evidence>
<evidence type="ECO:0000313" key="2">
    <source>
        <dbReference type="EMBL" id="VTT22689.1"/>
    </source>
</evidence>
<evidence type="ECO:0000313" key="3">
    <source>
        <dbReference type="Proteomes" id="UP000339049"/>
    </source>
</evidence>
<keyword evidence="1" id="KW-0175">Coiled coil</keyword>
<accession>A0AAE9QS49</accession>
<dbReference type="Proteomes" id="UP000339049">
    <property type="component" value="Unassembled WGS sequence"/>
</dbReference>
<dbReference type="EMBL" id="CABEIY010000003">
    <property type="protein sequence ID" value="VTT22689.1"/>
    <property type="molecule type" value="Genomic_DNA"/>
</dbReference>
<gene>
    <name evidence="2" type="ORF">NCTC11557_00051</name>
</gene>
<reference evidence="2 3" key="1">
    <citation type="submission" date="2019-05" db="EMBL/GenBank/DDBJ databases">
        <authorList>
            <consortium name="Pathogen Informatics"/>
        </authorList>
    </citation>
    <scope>NUCLEOTIDE SEQUENCE [LARGE SCALE GENOMIC DNA]</scope>
    <source>
        <strain evidence="2 3">NCTC11557</strain>
    </source>
</reference>
<proteinExistence type="predicted"/>
<dbReference type="Gene3D" id="3.90.70.10">
    <property type="entry name" value="Cysteine proteinases"/>
    <property type="match status" value="1"/>
</dbReference>
<name>A0AAE9QS49_STREQ</name>
<organism evidence="2 3">
    <name type="scientific">Streptococcus dysgalactiae subsp. equisimilis</name>
    <name type="common">Streptococcus equisimilis</name>
    <dbReference type="NCBI Taxonomy" id="119602"/>
    <lineage>
        <taxon>Bacteria</taxon>
        <taxon>Bacillati</taxon>
        <taxon>Bacillota</taxon>
        <taxon>Bacilli</taxon>
        <taxon>Lactobacillales</taxon>
        <taxon>Streptococcaceae</taxon>
        <taxon>Streptococcus</taxon>
    </lineage>
</organism>
<comment type="caution">
    <text evidence="2">The sequence shown here is derived from an EMBL/GenBank/DDBJ whole genome shotgun (WGS) entry which is preliminary data.</text>
</comment>